<proteinExistence type="predicted"/>
<keyword evidence="2" id="KW-1185">Reference proteome</keyword>
<evidence type="ECO:0000313" key="1">
    <source>
        <dbReference type="EMBL" id="MBC5736674.1"/>
    </source>
</evidence>
<dbReference type="Proteomes" id="UP000607645">
    <property type="component" value="Unassembled WGS sequence"/>
</dbReference>
<accession>A0A8J6JK03</accession>
<reference evidence="1" key="1">
    <citation type="submission" date="2020-08" db="EMBL/GenBank/DDBJ databases">
        <title>Genome public.</title>
        <authorList>
            <person name="Liu C."/>
            <person name="Sun Q."/>
        </authorList>
    </citation>
    <scope>NUCLEOTIDE SEQUENCE</scope>
    <source>
        <strain evidence="1">NSJ-52</strain>
    </source>
</reference>
<dbReference type="RefSeq" id="WP_155151602.1">
    <property type="nucleotide sequence ID" value="NZ_JACOPQ010000004.1"/>
</dbReference>
<dbReference type="EMBL" id="JACOPQ010000004">
    <property type="protein sequence ID" value="MBC5736674.1"/>
    <property type="molecule type" value="Genomic_DNA"/>
</dbReference>
<gene>
    <name evidence="1" type="ORF">H8S62_06575</name>
</gene>
<evidence type="ECO:0000313" key="2">
    <source>
        <dbReference type="Proteomes" id="UP000607645"/>
    </source>
</evidence>
<organism evidence="1 2">
    <name type="scientific">Lawsonibacter faecis</name>
    <dbReference type="NCBI Taxonomy" id="2763052"/>
    <lineage>
        <taxon>Bacteria</taxon>
        <taxon>Bacillati</taxon>
        <taxon>Bacillota</taxon>
        <taxon>Clostridia</taxon>
        <taxon>Eubacteriales</taxon>
        <taxon>Oscillospiraceae</taxon>
        <taxon>Lawsonibacter</taxon>
    </lineage>
</organism>
<dbReference type="AlphaFoldDB" id="A0A8J6JK03"/>
<name>A0A8J6JK03_9FIRM</name>
<protein>
    <submittedName>
        <fullName evidence="1">Uncharacterized protein</fullName>
    </submittedName>
</protein>
<comment type="caution">
    <text evidence="1">The sequence shown here is derived from an EMBL/GenBank/DDBJ whole genome shotgun (WGS) entry which is preliminary data.</text>
</comment>
<sequence>MPKIIPMPGRAGKVVAERDQMSHGRLIHVVSVFPADGACSPEDKLKTLIDMDLKNSRTVSERGGQTAPAEVTSHKLWTV</sequence>